<keyword evidence="1" id="KW-0677">Repeat</keyword>
<keyword evidence="4" id="KW-1185">Reference proteome</keyword>
<dbReference type="SUPFAM" id="SSF81923">
    <property type="entry name" value="Double Clp-N motif"/>
    <property type="match status" value="1"/>
</dbReference>
<organism evidence="3 4">
    <name type="scientific">Prauserella rugosa</name>
    <dbReference type="NCBI Taxonomy" id="43354"/>
    <lineage>
        <taxon>Bacteria</taxon>
        <taxon>Bacillati</taxon>
        <taxon>Actinomycetota</taxon>
        <taxon>Actinomycetes</taxon>
        <taxon>Pseudonocardiales</taxon>
        <taxon>Pseudonocardiaceae</taxon>
        <taxon>Prauserella</taxon>
    </lineage>
</organism>
<dbReference type="InterPro" id="IPR004176">
    <property type="entry name" value="Clp_R_N"/>
</dbReference>
<dbReference type="AlphaFoldDB" id="A0A660CK41"/>
<evidence type="ECO:0000313" key="3">
    <source>
        <dbReference type="EMBL" id="TWH21993.1"/>
    </source>
</evidence>
<sequence length="194" mass="20664">MFERFTKDARAVVEQAVSEAEASGAARVDTLHLLTAVVDAGHAEEGTGALGLLAAVDVAPADIAGRVVELRRHGGLSNVDRRALRDVGIDVDAIVARVEERHGEGAMAEPTPATGGIRGRRRRIRWHMPFGDGAKRVLQASLRQARDVRDNYIGSEHVLPALAAVPGPAADVLTDAGATPERLRRALLQRRLAA</sequence>
<proteinExistence type="predicted"/>
<dbReference type="Gene3D" id="1.10.1780.10">
    <property type="entry name" value="Clp, N-terminal domain"/>
    <property type="match status" value="1"/>
</dbReference>
<protein>
    <submittedName>
        <fullName evidence="3">ClpA/ClpB-like protein</fullName>
    </submittedName>
</protein>
<dbReference type="OrthoDB" id="3628183at2"/>
<dbReference type="Pfam" id="PF02861">
    <property type="entry name" value="Clp_N"/>
    <property type="match status" value="1"/>
</dbReference>
<dbReference type="EMBL" id="VLJV01000001">
    <property type="protein sequence ID" value="TWH21993.1"/>
    <property type="molecule type" value="Genomic_DNA"/>
</dbReference>
<name>A0A660CK41_9PSEU</name>
<gene>
    <name evidence="3" type="ORF">JD82_03866</name>
</gene>
<reference evidence="3 4" key="1">
    <citation type="submission" date="2019-07" db="EMBL/GenBank/DDBJ databases">
        <title>R&amp;d 2014.</title>
        <authorList>
            <person name="Klenk H.-P."/>
        </authorList>
    </citation>
    <scope>NUCLEOTIDE SEQUENCE [LARGE SCALE GENOMIC DNA]</scope>
    <source>
        <strain evidence="3 4">DSM 43194</strain>
    </source>
</reference>
<dbReference type="PROSITE" id="PS51903">
    <property type="entry name" value="CLP_R"/>
    <property type="match status" value="1"/>
</dbReference>
<evidence type="ECO:0000256" key="1">
    <source>
        <dbReference type="PROSITE-ProRule" id="PRU01251"/>
    </source>
</evidence>
<accession>A0A660CK41</accession>
<feature type="domain" description="Clp R" evidence="2">
    <location>
        <begin position="2"/>
        <end position="194"/>
    </location>
</feature>
<comment type="caution">
    <text evidence="3">The sequence shown here is derived from an EMBL/GenBank/DDBJ whole genome shotgun (WGS) entry which is preliminary data.</text>
</comment>
<dbReference type="Proteomes" id="UP000317303">
    <property type="component" value="Unassembled WGS sequence"/>
</dbReference>
<dbReference type="InterPro" id="IPR036628">
    <property type="entry name" value="Clp_N_dom_sf"/>
</dbReference>
<evidence type="ECO:0000259" key="2">
    <source>
        <dbReference type="PROSITE" id="PS51903"/>
    </source>
</evidence>
<evidence type="ECO:0000313" key="4">
    <source>
        <dbReference type="Proteomes" id="UP000317303"/>
    </source>
</evidence>